<keyword evidence="4" id="KW-1185">Reference proteome</keyword>
<dbReference type="Proteomes" id="UP000655225">
    <property type="component" value="Unassembled WGS sequence"/>
</dbReference>
<protein>
    <recommendedName>
        <fullName evidence="1">peptidylprolyl isomerase</fullName>
        <ecNumber evidence="1">5.2.1.8</ecNumber>
    </recommendedName>
</protein>
<dbReference type="PANTHER" id="PTHR47833">
    <property type="entry name" value="PHOTOSYNTHETIC NDH SUBUNIT OF LUMENAL LOCATION 4, CHLOROPLASTIC"/>
    <property type="match status" value="1"/>
</dbReference>
<name>A0A834YQR8_TETSI</name>
<dbReference type="OMA" id="WPSTHQE"/>
<keyword evidence="1" id="KW-0413">Isomerase</keyword>
<evidence type="ECO:0000313" key="3">
    <source>
        <dbReference type="EMBL" id="KAF8390848.1"/>
    </source>
</evidence>
<reference evidence="3 4" key="1">
    <citation type="submission" date="2020-04" db="EMBL/GenBank/DDBJ databases">
        <title>Plant Genome Project.</title>
        <authorList>
            <person name="Zhang R.-G."/>
        </authorList>
    </citation>
    <scope>NUCLEOTIDE SEQUENCE [LARGE SCALE GENOMIC DNA]</scope>
    <source>
        <strain evidence="3">YNK0</strain>
        <tissue evidence="3">Leaf</tissue>
    </source>
</reference>
<dbReference type="InterPro" id="IPR044183">
    <property type="entry name" value="PNSL4/FKBP13-like"/>
</dbReference>
<dbReference type="Pfam" id="PF00254">
    <property type="entry name" value="FKBP_C"/>
    <property type="match status" value="2"/>
</dbReference>
<keyword evidence="1" id="KW-0697">Rotamase</keyword>
<dbReference type="GO" id="GO:0009507">
    <property type="term" value="C:chloroplast"/>
    <property type="evidence" value="ECO:0007669"/>
    <property type="project" value="InterPro"/>
</dbReference>
<dbReference type="InterPro" id="IPR001179">
    <property type="entry name" value="PPIase_FKBP_dom"/>
</dbReference>
<dbReference type="OrthoDB" id="1902587at2759"/>
<evidence type="ECO:0000256" key="1">
    <source>
        <dbReference type="PROSITE-ProRule" id="PRU00277"/>
    </source>
</evidence>
<dbReference type="EMBL" id="JABCRI010000017">
    <property type="protein sequence ID" value="KAF8390848.1"/>
    <property type="molecule type" value="Genomic_DNA"/>
</dbReference>
<evidence type="ECO:0000313" key="4">
    <source>
        <dbReference type="Proteomes" id="UP000655225"/>
    </source>
</evidence>
<organism evidence="3 4">
    <name type="scientific">Tetracentron sinense</name>
    <name type="common">Spur-leaf</name>
    <dbReference type="NCBI Taxonomy" id="13715"/>
    <lineage>
        <taxon>Eukaryota</taxon>
        <taxon>Viridiplantae</taxon>
        <taxon>Streptophyta</taxon>
        <taxon>Embryophyta</taxon>
        <taxon>Tracheophyta</taxon>
        <taxon>Spermatophyta</taxon>
        <taxon>Magnoliopsida</taxon>
        <taxon>Trochodendrales</taxon>
        <taxon>Trochodendraceae</taxon>
        <taxon>Tetracentron</taxon>
    </lineage>
</organism>
<gene>
    <name evidence="3" type="ORF">HHK36_023147</name>
</gene>
<accession>A0A834YQR8</accession>
<dbReference type="InterPro" id="IPR046357">
    <property type="entry name" value="PPIase_dom_sf"/>
</dbReference>
<comment type="caution">
    <text evidence="3">The sequence shown here is derived from an EMBL/GenBank/DDBJ whole genome shotgun (WGS) entry which is preliminary data.</text>
</comment>
<feature type="domain" description="PPIase FKBP-type" evidence="2">
    <location>
        <begin position="117"/>
        <end position="262"/>
    </location>
</feature>
<proteinExistence type="predicted"/>
<sequence>MSSLGFSLGCYTPEKFRLRRFIWSPTRDLKITKTATISSHHRTRSSPPQQLVQLNESQALLKRREAVGLGFCLGLLDVVLQLQPATAEEAPCELTVAPSGLAFCDRVLGTGSEATKGQLIKAHYVGKLENGKIFDSSYNRGKPLTFRIGVGEVCARLTPYLLTRKATMSEMSIVPWPSTHQEEIHSAIELYCSFSLHKVIKGWDQGILGDDGIPPMLAGGKRKLKLPPELAYGMRGAGCKGGSCIIPPDSILLFDVEFIGKG</sequence>
<dbReference type="Gene3D" id="3.10.50.40">
    <property type="match status" value="2"/>
</dbReference>
<evidence type="ECO:0000259" key="2">
    <source>
        <dbReference type="PROSITE" id="PS50059"/>
    </source>
</evidence>
<dbReference type="EC" id="5.2.1.8" evidence="1"/>
<dbReference type="PROSITE" id="PS50059">
    <property type="entry name" value="FKBP_PPIASE"/>
    <property type="match status" value="1"/>
</dbReference>
<dbReference type="PANTHER" id="PTHR47833:SF2">
    <property type="entry name" value="PEPTIDYLPROLYL ISOMERASE"/>
    <property type="match status" value="1"/>
</dbReference>
<dbReference type="SUPFAM" id="SSF54534">
    <property type="entry name" value="FKBP-like"/>
    <property type="match status" value="1"/>
</dbReference>
<dbReference type="AlphaFoldDB" id="A0A834YQR8"/>
<dbReference type="GO" id="GO:0003755">
    <property type="term" value="F:peptidyl-prolyl cis-trans isomerase activity"/>
    <property type="evidence" value="ECO:0007669"/>
    <property type="project" value="UniProtKB-KW"/>
</dbReference>
<comment type="catalytic activity">
    <reaction evidence="1">
        <text>[protein]-peptidylproline (omega=180) = [protein]-peptidylproline (omega=0)</text>
        <dbReference type="Rhea" id="RHEA:16237"/>
        <dbReference type="Rhea" id="RHEA-COMP:10747"/>
        <dbReference type="Rhea" id="RHEA-COMP:10748"/>
        <dbReference type="ChEBI" id="CHEBI:83833"/>
        <dbReference type="ChEBI" id="CHEBI:83834"/>
        <dbReference type="EC" id="5.2.1.8"/>
    </reaction>
</comment>